<evidence type="ECO:0000313" key="20">
    <source>
        <dbReference type="Proteomes" id="UP000615026"/>
    </source>
</evidence>
<keyword evidence="20" id="KW-1185">Reference proteome</keyword>
<dbReference type="GO" id="GO:0015648">
    <property type="term" value="F:lipid-linked peptidoglycan transporter activity"/>
    <property type="evidence" value="ECO:0007669"/>
    <property type="project" value="TreeGrafter"/>
</dbReference>
<feature type="transmembrane region" description="Helical" evidence="18">
    <location>
        <begin position="283"/>
        <end position="307"/>
    </location>
</feature>
<comment type="function">
    <text evidence="16">Peptidoglycan polymerase that is essential for cell division.</text>
</comment>
<name>A0A928WZV9_LEPEC</name>
<proteinExistence type="inferred from homology"/>
<evidence type="ECO:0000256" key="9">
    <source>
        <dbReference type="ARBA" id="ARBA00032370"/>
    </source>
</evidence>
<keyword evidence="8 18" id="KW-0472">Membrane</keyword>
<sequence length="457" mass="50654">MNLTRFAGVVNFFSVQDWALEARLLRWLTMLWLFIGLVVLFSASYPVADAEVGDGARYFKVQILWILVGLLMSRWITRNPLRMVMQCAGMGLFVCLGLILATHVPGLGVTVNGATRWLPLGPFLIQPSELLKPFLILQSARLFGRWHRFSVARRWLWLGVFTLCLVAILVQPNLSTTAVCGITLWLIAWSSGRPYRHLLMTAGAGALAAVLSVSIKTYQRERIISFLDPWSQASDNGYQLVQSLYAIGSGGLWGTGFGMGQQKLGYLPIQYTDFIFSVYAEEFGFIGAVMLLLFLAVFSTVALLVALKAKSSVNRLLAIGCMVLLVGQSLINIGVATGSLPTTGLPFPMMSYGGSSMMSSLVIAGLLIRVAREAHEADIVAMTEQPLRPRRYRPGGRRRRHTQQPQATAAPVANLTTAKKTRRRSPLRPRPDIRPQDVAAPRLSRKPGRKRKRIRSR</sequence>
<feature type="transmembrane region" description="Helical" evidence="18">
    <location>
        <begin position="57"/>
        <end position="76"/>
    </location>
</feature>
<keyword evidence="5" id="KW-0133">Cell shape</keyword>
<dbReference type="GO" id="GO:0005886">
    <property type="term" value="C:plasma membrane"/>
    <property type="evidence" value="ECO:0007669"/>
    <property type="project" value="TreeGrafter"/>
</dbReference>
<dbReference type="PANTHER" id="PTHR30474:SF2">
    <property type="entry name" value="PEPTIDOGLYCAN GLYCOSYLTRANSFERASE FTSW-RELATED"/>
    <property type="match status" value="1"/>
</dbReference>
<evidence type="ECO:0000256" key="10">
    <source>
        <dbReference type="ARBA" id="ARBA00033270"/>
    </source>
</evidence>
<reference evidence="19" key="1">
    <citation type="submission" date="2020-10" db="EMBL/GenBank/DDBJ databases">
        <authorList>
            <person name="Castelo-Branco R."/>
            <person name="Eusebio N."/>
            <person name="Adriana R."/>
            <person name="Vieira A."/>
            <person name="Brugerolle De Fraissinette N."/>
            <person name="Rezende De Castro R."/>
            <person name="Schneider M.P."/>
            <person name="Vasconcelos V."/>
            <person name="Leao P.N."/>
        </authorList>
    </citation>
    <scope>NUCLEOTIDE SEQUENCE</scope>
    <source>
        <strain evidence="19">LEGE 11479</strain>
    </source>
</reference>
<dbReference type="RefSeq" id="WP_193991256.1">
    <property type="nucleotide sequence ID" value="NZ_JADEXP010000022.1"/>
</dbReference>
<feature type="transmembrane region" description="Helical" evidence="18">
    <location>
        <begin position="194"/>
        <end position="215"/>
    </location>
</feature>
<evidence type="ECO:0000256" key="5">
    <source>
        <dbReference type="ARBA" id="ARBA00022960"/>
    </source>
</evidence>
<evidence type="ECO:0000256" key="1">
    <source>
        <dbReference type="ARBA" id="ARBA00004141"/>
    </source>
</evidence>
<evidence type="ECO:0000256" key="18">
    <source>
        <dbReference type="SAM" id="Phobius"/>
    </source>
</evidence>
<keyword evidence="6" id="KW-0573">Peptidoglycan synthesis</keyword>
<dbReference type="GO" id="GO:0051301">
    <property type="term" value="P:cell division"/>
    <property type="evidence" value="ECO:0007669"/>
    <property type="project" value="InterPro"/>
</dbReference>
<gene>
    <name evidence="19" type="ORF">IQ260_04450</name>
</gene>
<dbReference type="AlphaFoldDB" id="A0A928WZV9"/>
<keyword evidence="7 18" id="KW-1133">Transmembrane helix</keyword>
<keyword evidence="2" id="KW-0328">Glycosyltransferase</keyword>
<protein>
    <recommendedName>
        <fullName evidence="12">Probable peptidoglycan glycosyltransferase FtsW</fullName>
        <ecNumber evidence="14">2.4.99.28</ecNumber>
    </recommendedName>
    <alternativeName>
        <fullName evidence="13">Cell division protein FtsW</fullName>
    </alternativeName>
    <alternativeName>
        <fullName evidence="10">Cell wall polymerase</fullName>
    </alternativeName>
    <alternativeName>
        <fullName evidence="9">Peptidoglycan polymerase</fullName>
    </alternativeName>
</protein>
<evidence type="ECO:0000256" key="13">
    <source>
        <dbReference type="ARBA" id="ARBA00041418"/>
    </source>
</evidence>
<dbReference type="GO" id="GO:0008955">
    <property type="term" value="F:peptidoglycan glycosyltransferase activity"/>
    <property type="evidence" value="ECO:0007669"/>
    <property type="project" value="UniProtKB-EC"/>
</dbReference>
<organism evidence="19 20">
    <name type="scientific">Leptolyngbya cf. ectocarpi LEGE 11479</name>
    <dbReference type="NCBI Taxonomy" id="1828722"/>
    <lineage>
        <taxon>Bacteria</taxon>
        <taxon>Bacillati</taxon>
        <taxon>Cyanobacteriota</taxon>
        <taxon>Cyanophyceae</taxon>
        <taxon>Leptolyngbyales</taxon>
        <taxon>Leptolyngbyaceae</taxon>
        <taxon>Leptolyngbya group</taxon>
        <taxon>Leptolyngbya</taxon>
    </lineage>
</organism>
<evidence type="ECO:0000256" key="8">
    <source>
        <dbReference type="ARBA" id="ARBA00023136"/>
    </source>
</evidence>
<dbReference type="EC" id="2.4.99.28" evidence="14"/>
<comment type="subcellular location">
    <subcellularLocation>
        <location evidence="1">Membrane</location>
        <topology evidence="1">Multi-pass membrane protein</topology>
    </subcellularLocation>
</comment>
<dbReference type="Proteomes" id="UP000615026">
    <property type="component" value="Unassembled WGS sequence"/>
</dbReference>
<evidence type="ECO:0000256" key="11">
    <source>
        <dbReference type="ARBA" id="ARBA00038053"/>
    </source>
</evidence>
<feature type="transmembrane region" description="Helical" evidence="18">
    <location>
        <begin position="316"/>
        <end position="337"/>
    </location>
</feature>
<accession>A0A928WZV9</accession>
<evidence type="ECO:0000256" key="2">
    <source>
        <dbReference type="ARBA" id="ARBA00022676"/>
    </source>
</evidence>
<dbReference type="EMBL" id="JADEXP010000022">
    <property type="protein sequence ID" value="MBE9065897.1"/>
    <property type="molecule type" value="Genomic_DNA"/>
</dbReference>
<keyword evidence="3" id="KW-0808">Transferase</keyword>
<feature type="transmembrane region" description="Helical" evidence="18">
    <location>
        <begin position="155"/>
        <end position="188"/>
    </location>
</feature>
<feature type="transmembrane region" description="Helical" evidence="18">
    <location>
        <begin position="349"/>
        <end position="368"/>
    </location>
</feature>
<dbReference type="Pfam" id="PF01098">
    <property type="entry name" value="FTSW_RODA_SPOVE"/>
    <property type="match status" value="1"/>
</dbReference>
<dbReference type="InterPro" id="IPR001182">
    <property type="entry name" value="FtsW/RodA"/>
</dbReference>
<evidence type="ECO:0000256" key="12">
    <source>
        <dbReference type="ARBA" id="ARBA00041185"/>
    </source>
</evidence>
<feature type="transmembrane region" description="Helical" evidence="18">
    <location>
        <begin position="83"/>
        <end position="104"/>
    </location>
</feature>
<feature type="transmembrane region" description="Helical" evidence="18">
    <location>
        <begin position="236"/>
        <end position="254"/>
    </location>
</feature>
<evidence type="ECO:0000256" key="16">
    <source>
        <dbReference type="ARBA" id="ARBA00049966"/>
    </source>
</evidence>
<dbReference type="GO" id="GO:0008360">
    <property type="term" value="P:regulation of cell shape"/>
    <property type="evidence" value="ECO:0007669"/>
    <property type="project" value="UniProtKB-KW"/>
</dbReference>
<feature type="compositionally biased region" description="Basic residues" evidence="17">
    <location>
        <begin position="388"/>
        <end position="402"/>
    </location>
</feature>
<evidence type="ECO:0000256" key="14">
    <source>
        <dbReference type="ARBA" id="ARBA00044770"/>
    </source>
</evidence>
<comment type="catalytic activity">
    <reaction evidence="15">
        <text>[GlcNAc-(1-&gt;4)-Mur2Ac(oyl-L-Ala-gamma-D-Glu-L-Lys-D-Ala-D-Ala)](n)-di-trans,octa-cis-undecaprenyl diphosphate + beta-D-GlcNAc-(1-&gt;4)-Mur2Ac(oyl-L-Ala-gamma-D-Glu-L-Lys-D-Ala-D-Ala)-di-trans,octa-cis-undecaprenyl diphosphate = [GlcNAc-(1-&gt;4)-Mur2Ac(oyl-L-Ala-gamma-D-Glu-L-Lys-D-Ala-D-Ala)](n+1)-di-trans,octa-cis-undecaprenyl diphosphate + di-trans,octa-cis-undecaprenyl diphosphate + H(+)</text>
        <dbReference type="Rhea" id="RHEA:23708"/>
        <dbReference type="Rhea" id="RHEA-COMP:9602"/>
        <dbReference type="Rhea" id="RHEA-COMP:9603"/>
        <dbReference type="ChEBI" id="CHEBI:15378"/>
        <dbReference type="ChEBI" id="CHEBI:58405"/>
        <dbReference type="ChEBI" id="CHEBI:60033"/>
        <dbReference type="ChEBI" id="CHEBI:78435"/>
        <dbReference type="EC" id="2.4.99.28"/>
    </reaction>
</comment>
<comment type="caution">
    <text evidence="19">The sequence shown here is derived from an EMBL/GenBank/DDBJ whole genome shotgun (WGS) entry which is preliminary data.</text>
</comment>
<dbReference type="GO" id="GO:0032153">
    <property type="term" value="C:cell division site"/>
    <property type="evidence" value="ECO:0007669"/>
    <property type="project" value="TreeGrafter"/>
</dbReference>
<feature type="region of interest" description="Disordered" evidence="17">
    <location>
        <begin position="385"/>
        <end position="457"/>
    </location>
</feature>
<dbReference type="GO" id="GO:0009252">
    <property type="term" value="P:peptidoglycan biosynthetic process"/>
    <property type="evidence" value="ECO:0007669"/>
    <property type="project" value="UniProtKB-KW"/>
</dbReference>
<evidence type="ECO:0000256" key="7">
    <source>
        <dbReference type="ARBA" id="ARBA00022989"/>
    </source>
</evidence>
<evidence type="ECO:0000256" key="15">
    <source>
        <dbReference type="ARBA" id="ARBA00049902"/>
    </source>
</evidence>
<comment type="similarity">
    <text evidence="11">Belongs to the SEDS family. FtsW subfamily.</text>
</comment>
<evidence type="ECO:0000256" key="4">
    <source>
        <dbReference type="ARBA" id="ARBA00022692"/>
    </source>
</evidence>
<evidence type="ECO:0000313" key="19">
    <source>
        <dbReference type="EMBL" id="MBE9065897.1"/>
    </source>
</evidence>
<dbReference type="PANTHER" id="PTHR30474">
    <property type="entry name" value="CELL CYCLE PROTEIN"/>
    <property type="match status" value="1"/>
</dbReference>
<evidence type="ECO:0000256" key="3">
    <source>
        <dbReference type="ARBA" id="ARBA00022679"/>
    </source>
</evidence>
<evidence type="ECO:0000256" key="17">
    <source>
        <dbReference type="SAM" id="MobiDB-lite"/>
    </source>
</evidence>
<feature type="compositionally biased region" description="Basic residues" evidence="17">
    <location>
        <begin position="443"/>
        <end position="457"/>
    </location>
</feature>
<feature type="transmembrane region" description="Helical" evidence="18">
    <location>
        <begin position="24"/>
        <end position="45"/>
    </location>
</feature>
<keyword evidence="4 18" id="KW-0812">Transmembrane</keyword>
<evidence type="ECO:0000256" key="6">
    <source>
        <dbReference type="ARBA" id="ARBA00022984"/>
    </source>
</evidence>